<dbReference type="RefSeq" id="XP_025342978.1">
    <property type="nucleotide sequence ID" value="XM_025488316.1"/>
</dbReference>
<feature type="compositionally biased region" description="Basic and acidic residues" evidence="14">
    <location>
        <begin position="11"/>
        <end position="36"/>
    </location>
</feature>
<evidence type="ECO:0000256" key="5">
    <source>
        <dbReference type="ARBA" id="ARBA00022862"/>
    </source>
</evidence>
<gene>
    <name evidence="16" type="ORF">CXQ85_004707</name>
</gene>
<feature type="region of interest" description="Disordered" evidence="14">
    <location>
        <begin position="184"/>
        <end position="261"/>
    </location>
</feature>
<evidence type="ECO:0000256" key="8">
    <source>
        <dbReference type="ARBA" id="ARBA00023242"/>
    </source>
</evidence>
<dbReference type="GO" id="GO:0034599">
    <property type="term" value="P:cellular response to oxidative stress"/>
    <property type="evidence" value="ECO:0007669"/>
    <property type="project" value="TreeGrafter"/>
</dbReference>
<dbReference type="InterPro" id="IPR013766">
    <property type="entry name" value="Thioredoxin_domain"/>
</dbReference>
<dbReference type="OrthoDB" id="338622at2759"/>
<comment type="subunit">
    <text evidence="2">Monomer.</text>
</comment>
<keyword evidence="6" id="KW-0560">Oxidoreductase</keyword>
<evidence type="ECO:0000256" key="4">
    <source>
        <dbReference type="ARBA" id="ARBA00022559"/>
    </source>
</evidence>
<evidence type="ECO:0000256" key="14">
    <source>
        <dbReference type="SAM" id="MobiDB-lite"/>
    </source>
</evidence>
<proteinExistence type="inferred from homology"/>
<dbReference type="PROSITE" id="PS51352">
    <property type="entry name" value="THIOREDOXIN_2"/>
    <property type="match status" value="1"/>
</dbReference>
<reference evidence="16 17" key="1">
    <citation type="submission" date="2017-12" db="EMBL/GenBank/DDBJ databases">
        <title>Genome Sequence of a Multidrug-Resistant Candida haemulonii Isolate from a Patient with Chronic Leg Ulcers in Israel.</title>
        <authorList>
            <person name="Chow N.A."/>
            <person name="Gade L."/>
            <person name="Batra D."/>
            <person name="Rowe L.A."/>
            <person name="Ben-Ami R."/>
            <person name="Loparev V.N."/>
            <person name="Litvintseva A.P."/>
        </authorList>
    </citation>
    <scope>NUCLEOTIDE SEQUENCE [LARGE SCALE GENOMIC DNA]</scope>
    <source>
        <strain evidence="16 17">B11899</strain>
    </source>
</reference>
<dbReference type="CDD" id="cd03017">
    <property type="entry name" value="PRX_BCP"/>
    <property type="match status" value="1"/>
</dbReference>
<keyword evidence="5" id="KW-0049">Antioxidant</keyword>
<evidence type="ECO:0000256" key="13">
    <source>
        <dbReference type="ARBA" id="ARBA00077538"/>
    </source>
</evidence>
<dbReference type="InterPro" id="IPR036249">
    <property type="entry name" value="Thioredoxin-like_sf"/>
</dbReference>
<accession>A0A2V1AW03</accession>
<dbReference type="AlphaFoldDB" id="A0A2V1AW03"/>
<evidence type="ECO:0000313" key="16">
    <source>
        <dbReference type="EMBL" id="PVH22038.1"/>
    </source>
</evidence>
<evidence type="ECO:0000256" key="1">
    <source>
        <dbReference type="ARBA" id="ARBA00004123"/>
    </source>
</evidence>
<evidence type="ECO:0000256" key="6">
    <source>
        <dbReference type="ARBA" id="ARBA00023002"/>
    </source>
</evidence>
<dbReference type="EC" id="1.11.1.24" evidence="3"/>
<keyword evidence="9" id="KW-0676">Redox-active center</keyword>
<dbReference type="InterPro" id="IPR000866">
    <property type="entry name" value="AhpC/TSA"/>
</dbReference>
<dbReference type="GO" id="GO:0005634">
    <property type="term" value="C:nucleus"/>
    <property type="evidence" value="ECO:0007669"/>
    <property type="project" value="UniProtKB-SubCell"/>
</dbReference>
<dbReference type="Gene3D" id="3.40.30.10">
    <property type="entry name" value="Glutaredoxin"/>
    <property type="match status" value="1"/>
</dbReference>
<dbReference type="EMBL" id="PKFO01000006">
    <property type="protein sequence ID" value="PVH22038.1"/>
    <property type="molecule type" value="Genomic_DNA"/>
</dbReference>
<evidence type="ECO:0000256" key="9">
    <source>
        <dbReference type="ARBA" id="ARBA00023284"/>
    </source>
</evidence>
<keyword evidence="7" id="KW-1015">Disulfide bond</keyword>
<dbReference type="GO" id="GO:0005737">
    <property type="term" value="C:cytoplasm"/>
    <property type="evidence" value="ECO:0007669"/>
    <property type="project" value="TreeGrafter"/>
</dbReference>
<evidence type="ECO:0000313" key="17">
    <source>
        <dbReference type="Proteomes" id="UP000244309"/>
    </source>
</evidence>
<name>A0A2V1AW03_9ASCO</name>
<protein>
    <recommendedName>
        <fullName evidence="3">thioredoxin-dependent peroxiredoxin</fullName>
        <ecNumber evidence="3">1.11.1.24</ecNumber>
    </recommendedName>
    <alternativeName>
        <fullName evidence="13">Nuclear thiol peroxidase</fullName>
    </alternativeName>
    <alternativeName>
        <fullName evidence="10">Thioredoxin peroxidase</fullName>
    </alternativeName>
</protein>
<evidence type="ECO:0000256" key="3">
    <source>
        <dbReference type="ARBA" id="ARBA00013017"/>
    </source>
</evidence>
<evidence type="ECO:0000259" key="15">
    <source>
        <dbReference type="PROSITE" id="PS51352"/>
    </source>
</evidence>
<keyword evidence="4" id="KW-0575">Peroxidase</keyword>
<dbReference type="GO" id="GO:0008379">
    <property type="term" value="F:thioredoxin peroxidase activity"/>
    <property type="evidence" value="ECO:0007669"/>
    <property type="project" value="TreeGrafter"/>
</dbReference>
<organism evidence="16 17">
    <name type="scientific">Candidozyma haemuli</name>
    <dbReference type="NCBI Taxonomy" id="45357"/>
    <lineage>
        <taxon>Eukaryota</taxon>
        <taxon>Fungi</taxon>
        <taxon>Dikarya</taxon>
        <taxon>Ascomycota</taxon>
        <taxon>Saccharomycotina</taxon>
        <taxon>Pichiomycetes</taxon>
        <taxon>Metschnikowiaceae</taxon>
        <taxon>Candidozyma</taxon>
    </lineage>
</organism>
<dbReference type="FunFam" id="3.40.30.10:FF:000157">
    <property type="entry name" value="DOT5p Nuclear thiol peroxidase"/>
    <property type="match status" value="1"/>
</dbReference>
<sequence>MPARRRSARVASREEPVAKKPKTEAAEETESTKTPELEVGDELPSLKLLDNEENEVDVSEVAKNSKYLVIFAYPKASTPGCTRQACGFQKSYQSFVDNDTKVFGLSTDSPKAQQNFVDKQGLKYPLLSDPKRELIGLLGAKKSPSGTKRSHWIFVDGKLAVKKVQVSPEDSFTTSLKDIEGFVAKNGGVKPEAKVEEKEDAKPEDSKPEEPETKLEEKAVPVAEPEAKSEVEKPATETDTQPEAQPVAQPEAQPETKPETE</sequence>
<dbReference type="SUPFAM" id="SSF52833">
    <property type="entry name" value="Thioredoxin-like"/>
    <property type="match status" value="1"/>
</dbReference>
<dbReference type="VEuPathDB" id="FungiDB:CXQ85_004707"/>
<dbReference type="STRING" id="45357.A0A2V1AW03"/>
<feature type="region of interest" description="Disordered" evidence="14">
    <location>
        <begin position="1"/>
        <end position="51"/>
    </location>
</feature>
<feature type="compositionally biased region" description="Basic and acidic residues" evidence="14">
    <location>
        <begin position="191"/>
        <end position="236"/>
    </location>
</feature>
<comment type="catalytic activity">
    <reaction evidence="12">
        <text>a hydroperoxide + [thioredoxin]-dithiol = an alcohol + [thioredoxin]-disulfide + H2O</text>
        <dbReference type="Rhea" id="RHEA:62620"/>
        <dbReference type="Rhea" id="RHEA-COMP:10698"/>
        <dbReference type="Rhea" id="RHEA-COMP:10700"/>
        <dbReference type="ChEBI" id="CHEBI:15377"/>
        <dbReference type="ChEBI" id="CHEBI:29950"/>
        <dbReference type="ChEBI" id="CHEBI:30879"/>
        <dbReference type="ChEBI" id="CHEBI:35924"/>
        <dbReference type="ChEBI" id="CHEBI:50058"/>
        <dbReference type="EC" id="1.11.1.24"/>
    </reaction>
</comment>
<evidence type="ECO:0000256" key="2">
    <source>
        <dbReference type="ARBA" id="ARBA00011245"/>
    </source>
</evidence>
<keyword evidence="17" id="KW-1185">Reference proteome</keyword>
<comment type="similarity">
    <text evidence="11">Belongs to the peroxiredoxin family. BCP/PrxQ subfamily.</text>
</comment>
<keyword evidence="8" id="KW-0539">Nucleus</keyword>
<comment type="caution">
    <text evidence="16">The sequence shown here is derived from an EMBL/GenBank/DDBJ whole genome shotgun (WGS) entry which is preliminary data.</text>
</comment>
<dbReference type="GO" id="GO:0045454">
    <property type="term" value="P:cell redox homeostasis"/>
    <property type="evidence" value="ECO:0007669"/>
    <property type="project" value="TreeGrafter"/>
</dbReference>
<dbReference type="Proteomes" id="UP000244309">
    <property type="component" value="Unassembled WGS sequence"/>
</dbReference>
<evidence type="ECO:0000256" key="7">
    <source>
        <dbReference type="ARBA" id="ARBA00023157"/>
    </source>
</evidence>
<dbReference type="PANTHER" id="PTHR42801">
    <property type="entry name" value="THIOREDOXIN-DEPENDENT PEROXIDE REDUCTASE"/>
    <property type="match status" value="1"/>
</dbReference>
<dbReference type="Pfam" id="PF00578">
    <property type="entry name" value="AhpC-TSA"/>
    <property type="match status" value="1"/>
</dbReference>
<dbReference type="GeneID" id="37010037"/>
<feature type="domain" description="Thioredoxin" evidence="15">
    <location>
        <begin position="37"/>
        <end position="174"/>
    </location>
</feature>
<dbReference type="PANTHER" id="PTHR42801:SF23">
    <property type="entry name" value="PEROXIREDOXIN DOT5"/>
    <property type="match status" value="1"/>
</dbReference>
<dbReference type="InterPro" id="IPR050924">
    <property type="entry name" value="Peroxiredoxin_BCP/PrxQ"/>
</dbReference>
<evidence type="ECO:0000256" key="10">
    <source>
        <dbReference type="ARBA" id="ARBA00032824"/>
    </source>
</evidence>
<comment type="subcellular location">
    <subcellularLocation>
        <location evidence="1">Nucleus</location>
    </subcellularLocation>
</comment>
<evidence type="ECO:0000256" key="12">
    <source>
        <dbReference type="ARBA" id="ARBA00049091"/>
    </source>
</evidence>
<evidence type="ECO:0000256" key="11">
    <source>
        <dbReference type="ARBA" id="ARBA00038489"/>
    </source>
</evidence>